<dbReference type="AlphaFoldDB" id="A0A6A6JNP1"/>
<feature type="compositionally biased region" description="Pro residues" evidence="1">
    <location>
        <begin position="254"/>
        <end position="264"/>
    </location>
</feature>
<dbReference type="Proteomes" id="UP000800097">
    <property type="component" value="Unassembled WGS sequence"/>
</dbReference>
<evidence type="ECO:0000313" key="3">
    <source>
        <dbReference type="Proteomes" id="UP000800097"/>
    </source>
</evidence>
<feature type="compositionally biased region" description="Basic and acidic residues" evidence="1">
    <location>
        <begin position="186"/>
        <end position="199"/>
    </location>
</feature>
<feature type="region of interest" description="Disordered" evidence="1">
    <location>
        <begin position="9"/>
        <end position="83"/>
    </location>
</feature>
<dbReference type="EMBL" id="ML986488">
    <property type="protein sequence ID" value="KAF2278132.1"/>
    <property type="molecule type" value="Genomic_DNA"/>
</dbReference>
<feature type="compositionally biased region" description="Basic and acidic residues" evidence="1">
    <location>
        <begin position="132"/>
        <end position="152"/>
    </location>
</feature>
<organism evidence="2 3">
    <name type="scientific">Westerdykella ornata</name>
    <dbReference type="NCBI Taxonomy" id="318751"/>
    <lineage>
        <taxon>Eukaryota</taxon>
        <taxon>Fungi</taxon>
        <taxon>Dikarya</taxon>
        <taxon>Ascomycota</taxon>
        <taxon>Pezizomycotina</taxon>
        <taxon>Dothideomycetes</taxon>
        <taxon>Pleosporomycetidae</taxon>
        <taxon>Pleosporales</taxon>
        <taxon>Sporormiaceae</taxon>
        <taxon>Westerdykella</taxon>
    </lineage>
</organism>
<evidence type="ECO:0000313" key="2">
    <source>
        <dbReference type="EMBL" id="KAF2278132.1"/>
    </source>
</evidence>
<dbReference type="PANTHER" id="PTHR46603:SF1">
    <property type="entry name" value="ABSCISSION_NOCUT CHECKPOINT REGULATOR"/>
    <property type="match status" value="1"/>
</dbReference>
<reference evidence="2" key="1">
    <citation type="journal article" date="2020" name="Stud. Mycol.">
        <title>101 Dothideomycetes genomes: a test case for predicting lifestyles and emergence of pathogens.</title>
        <authorList>
            <person name="Haridas S."/>
            <person name="Albert R."/>
            <person name="Binder M."/>
            <person name="Bloem J."/>
            <person name="Labutti K."/>
            <person name="Salamov A."/>
            <person name="Andreopoulos B."/>
            <person name="Baker S."/>
            <person name="Barry K."/>
            <person name="Bills G."/>
            <person name="Bluhm B."/>
            <person name="Cannon C."/>
            <person name="Castanera R."/>
            <person name="Culley D."/>
            <person name="Daum C."/>
            <person name="Ezra D."/>
            <person name="Gonzalez J."/>
            <person name="Henrissat B."/>
            <person name="Kuo A."/>
            <person name="Liang C."/>
            <person name="Lipzen A."/>
            <person name="Lutzoni F."/>
            <person name="Magnuson J."/>
            <person name="Mondo S."/>
            <person name="Nolan M."/>
            <person name="Ohm R."/>
            <person name="Pangilinan J."/>
            <person name="Park H.-J."/>
            <person name="Ramirez L."/>
            <person name="Alfaro M."/>
            <person name="Sun H."/>
            <person name="Tritt A."/>
            <person name="Yoshinaga Y."/>
            <person name="Zwiers L.-H."/>
            <person name="Turgeon B."/>
            <person name="Goodwin S."/>
            <person name="Spatafora J."/>
            <person name="Crous P."/>
            <person name="Grigoriev I."/>
        </authorList>
    </citation>
    <scope>NUCLEOTIDE SEQUENCE</scope>
    <source>
        <strain evidence="2">CBS 379.55</strain>
    </source>
</reference>
<dbReference type="SUPFAM" id="SSF57845">
    <property type="entry name" value="B-box zinc-binding domain"/>
    <property type="match status" value="1"/>
</dbReference>
<feature type="region of interest" description="Disordered" evidence="1">
    <location>
        <begin position="123"/>
        <end position="267"/>
    </location>
</feature>
<feature type="region of interest" description="Disordered" evidence="1">
    <location>
        <begin position="94"/>
        <end position="113"/>
    </location>
</feature>
<feature type="compositionally biased region" description="Low complexity" evidence="1">
    <location>
        <begin position="51"/>
        <end position="62"/>
    </location>
</feature>
<feature type="compositionally biased region" description="Polar residues" evidence="1">
    <location>
        <begin position="17"/>
        <end position="27"/>
    </location>
</feature>
<keyword evidence="3" id="KW-1185">Reference proteome</keyword>
<sequence>TDDTLLARLNALKGTPISPSRTPHASITPTRPTRPTTQDDDLLARFARLGSASPIASASSPRALKKGEGEGGGGGGGSAPVIAPGAESYLEAVAEGIGSAGDETQVNEEDERSLEELVRELDVAGGLGGEARGWDVSREEERDLGRLVREVRGALPGEDGVDWENVEFDVGSGGVRVGKDSPPNNDPKKEDERTNPYKTEEEEAEELVSRVLNETPEPPTPPANNDPQSDNNENNNSNDEGDSDDDPLTLPSVPSDPSPLPPSSLPQTLATEEDLTRRFASLFSSPAPSTNNSDDLTLPSVPTAFKSKSQSHTLSNLPTFTDEEIASWCCICNDDATLKCLGCDGDLYCRDCWMEGHRGEGAGWEERTHKAVVYARDK</sequence>
<feature type="non-terminal residue" evidence="2">
    <location>
        <position position="378"/>
    </location>
</feature>
<dbReference type="Pfam" id="PF22586">
    <property type="entry name" value="ANCHR-like_BBOX"/>
    <property type="match status" value="1"/>
</dbReference>
<accession>A0A6A6JNP1</accession>
<proteinExistence type="predicted"/>
<dbReference type="GeneID" id="54548056"/>
<evidence type="ECO:0000256" key="1">
    <source>
        <dbReference type="SAM" id="MobiDB-lite"/>
    </source>
</evidence>
<dbReference type="InterPro" id="IPR044553">
    <property type="entry name" value="Bbox1_ANCHR"/>
</dbReference>
<dbReference type="CDD" id="cd19817">
    <property type="entry name" value="Bbox1_ANCHR-like"/>
    <property type="match status" value="1"/>
</dbReference>
<dbReference type="PANTHER" id="PTHR46603">
    <property type="entry name" value="ABSCISSION/NOCUT CHECKPOINT REGULATOR"/>
    <property type="match status" value="1"/>
</dbReference>
<dbReference type="OrthoDB" id="5407799at2759"/>
<gene>
    <name evidence="2" type="ORF">EI97DRAFT_354120</name>
</gene>
<feature type="compositionally biased region" description="Low complexity" evidence="1">
    <location>
        <begin position="225"/>
        <end position="238"/>
    </location>
</feature>
<feature type="non-terminal residue" evidence="2">
    <location>
        <position position="1"/>
    </location>
</feature>
<name>A0A6A6JNP1_WESOR</name>
<protein>
    <submittedName>
        <fullName evidence="2">Uncharacterized protein</fullName>
    </submittedName>
</protein>
<dbReference type="RefSeq" id="XP_033655671.1">
    <property type="nucleotide sequence ID" value="XM_033794881.1"/>
</dbReference>